<evidence type="ECO:0000256" key="4">
    <source>
        <dbReference type="PROSITE-ProRule" id="PRU00027"/>
    </source>
</evidence>
<dbReference type="InterPro" id="IPR003656">
    <property type="entry name" value="Znf_BED"/>
</dbReference>
<feature type="non-terminal residue" evidence="7">
    <location>
        <position position="1"/>
    </location>
</feature>
<comment type="caution">
    <text evidence="7">The sequence shown here is derived from an EMBL/GenBank/DDBJ whole genome shotgun (WGS) entry which is preliminary data.</text>
</comment>
<gene>
    <name evidence="7" type="ORF">LITE_LOCUS4865</name>
</gene>
<dbReference type="EMBL" id="CAMGYJ010000002">
    <property type="protein sequence ID" value="CAI0385657.1"/>
    <property type="molecule type" value="Genomic_DNA"/>
</dbReference>
<dbReference type="AlphaFoldDB" id="A0AAV0HLD1"/>
<keyword evidence="8" id="KW-1185">Reference proteome</keyword>
<evidence type="ECO:0000256" key="5">
    <source>
        <dbReference type="SAM" id="MobiDB-lite"/>
    </source>
</evidence>
<dbReference type="PROSITE" id="PS50808">
    <property type="entry name" value="ZF_BED"/>
    <property type="match status" value="1"/>
</dbReference>
<dbReference type="InterPro" id="IPR053031">
    <property type="entry name" value="Cuticle_assoc_protein"/>
</dbReference>
<keyword evidence="3" id="KW-0862">Zinc</keyword>
<dbReference type="GO" id="GO:0005634">
    <property type="term" value="C:nucleus"/>
    <property type="evidence" value="ECO:0007669"/>
    <property type="project" value="TreeGrafter"/>
</dbReference>
<dbReference type="PANTHER" id="PTHR34396">
    <property type="entry name" value="OS03G0264950 PROTEIN-RELATED"/>
    <property type="match status" value="1"/>
</dbReference>
<feature type="region of interest" description="Disordered" evidence="5">
    <location>
        <begin position="1"/>
        <end position="26"/>
    </location>
</feature>
<dbReference type="GO" id="GO:0006357">
    <property type="term" value="P:regulation of transcription by RNA polymerase II"/>
    <property type="evidence" value="ECO:0007669"/>
    <property type="project" value="TreeGrafter"/>
</dbReference>
<dbReference type="GO" id="GO:0008270">
    <property type="term" value="F:zinc ion binding"/>
    <property type="evidence" value="ECO:0007669"/>
    <property type="project" value="UniProtKB-KW"/>
</dbReference>
<evidence type="ECO:0000313" key="8">
    <source>
        <dbReference type="Proteomes" id="UP001154282"/>
    </source>
</evidence>
<organism evidence="7 8">
    <name type="scientific">Linum tenue</name>
    <dbReference type="NCBI Taxonomy" id="586396"/>
    <lineage>
        <taxon>Eukaryota</taxon>
        <taxon>Viridiplantae</taxon>
        <taxon>Streptophyta</taxon>
        <taxon>Embryophyta</taxon>
        <taxon>Tracheophyta</taxon>
        <taxon>Spermatophyta</taxon>
        <taxon>Magnoliopsida</taxon>
        <taxon>eudicotyledons</taxon>
        <taxon>Gunneridae</taxon>
        <taxon>Pentapetalae</taxon>
        <taxon>rosids</taxon>
        <taxon>fabids</taxon>
        <taxon>Malpighiales</taxon>
        <taxon>Linaceae</taxon>
        <taxon>Linum</taxon>
    </lineage>
</organism>
<keyword evidence="2 4" id="KW-0863">Zinc-finger</keyword>
<accession>A0AAV0HLD1</accession>
<proteinExistence type="predicted"/>
<feature type="domain" description="BED-type" evidence="6">
    <location>
        <begin position="88"/>
        <end position="138"/>
    </location>
</feature>
<dbReference type="Proteomes" id="UP001154282">
    <property type="component" value="Unassembled WGS sequence"/>
</dbReference>
<evidence type="ECO:0000259" key="6">
    <source>
        <dbReference type="PROSITE" id="PS50808"/>
    </source>
</evidence>
<reference evidence="7" key="1">
    <citation type="submission" date="2022-08" db="EMBL/GenBank/DDBJ databases">
        <authorList>
            <person name="Gutierrez-Valencia J."/>
        </authorList>
    </citation>
    <scope>NUCLEOTIDE SEQUENCE</scope>
</reference>
<protein>
    <recommendedName>
        <fullName evidence="6">BED-type domain-containing protein</fullName>
    </recommendedName>
</protein>
<sequence>ASRTHSPPSIPFPAPSPQHAHFQSFSANTQIHTIPSICQETNPVVMESPSKSTPHPFSLQEEIADNFDEINSRAEAIPSEADWAAKKRKRSDIWDHYDVVFVEEGSPKKRVQKGKCKRCNSLIAADSQKNGTSALRKHDATCRKKFNQGAPCAAKKKVTKQGGGGGKPLEKGQTILKYFSPVSVVRL</sequence>
<dbReference type="SMART" id="SM00614">
    <property type="entry name" value="ZnF_BED"/>
    <property type="match status" value="1"/>
</dbReference>
<evidence type="ECO:0000256" key="2">
    <source>
        <dbReference type="ARBA" id="ARBA00022771"/>
    </source>
</evidence>
<evidence type="ECO:0000256" key="3">
    <source>
        <dbReference type="ARBA" id="ARBA00022833"/>
    </source>
</evidence>
<dbReference type="GO" id="GO:1990837">
    <property type="term" value="F:sequence-specific double-stranded DNA binding"/>
    <property type="evidence" value="ECO:0007669"/>
    <property type="project" value="TreeGrafter"/>
</dbReference>
<keyword evidence="1" id="KW-0479">Metal-binding</keyword>
<evidence type="ECO:0000313" key="7">
    <source>
        <dbReference type="EMBL" id="CAI0385657.1"/>
    </source>
</evidence>
<name>A0AAV0HLD1_9ROSI</name>
<evidence type="ECO:0000256" key="1">
    <source>
        <dbReference type="ARBA" id="ARBA00022723"/>
    </source>
</evidence>
<dbReference type="PANTHER" id="PTHR34396:SF25">
    <property type="entry name" value="BOUNDARY ELEMENT ASSOCIATED FACTOR"/>
    <property type="match status" value="1"/>
</dbReference>